<dbReference type="InterPro" id="IPR016181">
    <property type="entry name" value="Acyl_CoA_acyltransferase"/>
</dbReference>
<proteinExistence type="inferred from homology"/>
<dbReference type="Pfam" id="PF13302">
    <property type="entry name" value="Acetyltransf_3"/>
    <property type="match status" value="1"/>
</dbReference>
<dbReference type="PANTHER" id="PTHR43792:SF8">
    <property type="entry name" value="[RIBOSOMAL PROTEIN US5]-ALANINE N-ACETYLTRANSFERASE"/>
    <property type="match status" value="1"/>
</dbReference>
<protein>
    <submittedName>
        <fullName evidence="5">GNAT family N-acetyltransferase</fullName>
    </submittedName>
</protein>
<keyword evidence="2" id="KW-0012">Acyltransferase</keyword>
<name>A0AAU7U3N5_9GAMM</name>
<evidence type="ECO:0000313" key="5">
    <source>
        <dbReference type="EMBL" id="XBV47206.1"/>
    </source>
</evidence>
<dbReference type="EMBL" id="CP158293">
    <property type="protein sequence ID" value="XBV47206.1"/>
    <property type="molecule type" value="Genomic_DNA"/>
</dbReference>
<dbReference type="SUPFAM" id="SSF55729">
    <property type="entry name" value="Acyl-CoA N-acyltransferases (Nat)"/>
    <property type="match status" value="1"/>
</dbReference>
<comment type="similarity">
    <text evidence="3">Belongs to the acetyltransferase family. RimJ subfamily.</text>
</comment>
<sequence>MTPEIKTQRLILKPLESGDGQAMQIAFPRWEIVRYLNAAVPWPYPEGAAQNYVDNVVLPAVKEGRGWCWSIRRQEKPEELIGLIELRDGENDNRGFWLVPEWQQRGYMSEACNAVNDFWFKTLGREVLRVPKAAVNTGSVKISRKSGMRLIETGKKEYVAGVLDYELWELTRDEWLSH</sequence>
<feature type="domain" description="N-acetyltransferase" evidence="4">
    <location>
        <begin position="9"/>
        <end position="149"/>
    </location>
</feature>
<keyword evidence="5" id="KW-0614">Plasmid</keyword>
<keyword evidence="1" id="KW-0808">Transferase</keyword>
<geneLocation type="plasmid" evidence="5">
    <name>plasmindA</name>
</geneLocation>
<evidence type="ECO:0000256" key="3">
    <source>
        <dbReference type="ARBA" id="ARBA00038502"/>
    </source>
</evidence>
<dbReference type="RefSeq" id="WP_222234089.1">
    <property type="nucleotide sequence ID" value="NZ_CP158293.1"/>
</dbReference>
<dbReference type="Gene3D" id="3.40.630.30">
    <property type="match status" value="1"/>
</dbReference>
<dbReference type="PANTHER" id="PTHR43792">
    <property type="entry name" value="GNAT FAMILY, PUTATIVE (AFU_ORTHOLOGUE AFUA_3G00765)-RELATED-RELATED"/>
    <property type="match status" value="1"/>
</dbReference>
<dbReference type="AlphaFoldDB" id="A0AAU7U3N5"/>
<accession>A0AAU7U3N5</accession>
<dbReference type="GO" id="GO:0016747">
    <property type="term" value="F:acyltransferase activity, transferring groups other than amino-acyl groups"/>
    <property type="evidence" value="ECO:0007669"/>
    <property type="project" value="InterPro"/>
</dbReference>
<evidence type="ECO:0000256" key="2">
    <source>
        <dbReference type="ARBA" id="ARBA00023315"/>
    </source>
</evidence>
<organism evidence="5">
    <name type="scientific">Pantoea sp. BJ2</name>
    <dbReference type="NCBI Taxonomy" id="3141322"/>
    <lineage>
        <taxon>Bacteria</taxon>
        <taxon>Pseudomonadati</taxon>
        <taxon>Pseudomonadota</taxon>
        <taxon>Gammaproteobacteria</taxon>
        <taxon>Enterobacterales</taxon>
        <taxon>Erwiniaceae</taxon>
        <taxon>Pantoea</taxon>
    </lineage>
</organism>
<evidence type="ECO:0000256" key="1">
    <source>
        <dbReference type="ARBA" id="ARBA00022679"/>
    </source>
</evidence>
<dbReference type="InterPro" id="IPR000182">
    <property type="entry name" value="GNAT_dom"/>
</dbReference>
<evidence type="ECO:0000259" key="4">
    <source>
        <dbReference type="Pfam" id="PF13302"/>
    </source>
</evidence>
<reference evidence="5" key="1">
    <citation type="submission" date="2024-06" db="EMBL/GenBank/DDBJ databases">
        <title>Multiomics insights into the TNT degradation mechanism by Pantoea sp. BJ2 isolated from an ammunition destruction site.</title>
        <authorList>
            <person name="Luo J."/>
        </authorList>
    </citation>
    <scope>NUCLEOTIDE SEQUENCE</scope>
    <source>
        <strain evidence="5">BJ2</strain>
        <plasmid evidence="5">plasmindA</plasmid>
    </source>
</reference>
<dbReference type="InterPro" id="IPR051531">
    <property type="entry name" value="N-acetyltransferase"/>
</dbReference>
<gene>
    <name evidence="5" type="ORF">AAF463_20300</name>
</gene>